<name>A0A328XYZ2_9GAMM</name>
<evidence type="ECO:0000313" key="3">
    <source>
        <dbReference type="Proteomes" id="UP000249700"/>
    </source>
</evidence>
<accession>A0A328XYZ2</accession>
<protein>
    <submittedName>
        <fullName evidence="2">Helix-turn-helix protein</fullName>
    </submittedName>
</protein>
<sequence length="77" mass="8328">MGRQAFSDLTGIPKQTLINIENGRSGPSGKLLAQVSTAFSKYTLWLMTDEVNEAGGQVSPEIEKARKTLKQTGTDTD</sequence>
<dbReference type="PROSITE" id="PS50943">
    <property type="entry name" value="HTH_CROC1"/>
    <property type="match status" value="1"/>
</dbReference>
<reference evidence="2 3" key="1">
    <citation type="submission" date="2018-06" db="EMBL/GenBank/DDBJ databases">
        <title>Comparative analysis of microorganisms from saline springs in Andes Mountain Range, Colombia.</title>
        <authorList>
            <person name="Rubin E."/>
        </authorList>
    </citation>
    <scope>NUCLEOTIDE SEQUENCE [LARGE SCALE GENOMIC DNA]</scope>
    <source>
        <strain evidence="2 3">USBA-857</strain>
    </source>
</reference>
<dbReference type="AlphaFoldDB" id="A0A328XYZ2"/>
<dbReference type="InterPro" id="IPR001387">
    <property type="entry name" value="Cro/C1-type_HTH"/>
</dbReference>
<dbReference type="Proteomes" id="UP000249700">
    <property type="component" value="Unassembled WGS sequence"/>
</dbReference>
<dbReference type="EMBL" id="QLSX01000003">
    <property type="protein sequence ID" value="RAR62773.1"/>
    <property type="molecule type" value="Genomic_DNA"/>
</dbReference>
<dbReference type="InterPro" id="IPR010982">
    <property type="entry name" value="Lambda_DNA-bd_dom_sf"/>
</dbReference>
<dbReference type="SUPFAM" id="SSF47413">
    <property type="entry name" value="lambda repressor-like DNA-binding domains"/>
    <property type="match status" value="1"/>
</dbReference>
<organism evidence="2 3">
    <name type="scientific">Onishia taeanensis</name>
    <dbReference type="NCBI Taxonomy" id="284577"/>
    <lineage>
        <taxon>Bacteria</taxon>
        <taxon>Pseudomonadati</taxon>
        <taxon>Pseudomonadota</taxon>
        <taxon>Gammaproteobacteria</taxon>
        <taxon>Oceanospirillales</taxon>
        <taxon>Halomonadaceae</taxon>
        <taxon>Onishia</taxon>
    </lineage>
</organism>
<evidence type="ECO:0000259" key="1">
    <source>
        <dbReference type="PROSITE" id="PS50943"/>
    </source>
</evidence>
<gene>
    <name evidence="2" type="ORF">BCL93_1033</name>
</gene>
<dbReference type="GO" id="GO:0003677">
    <property type="term" value="F:DNA binding"/>
    <property type="evidence" value="ECO:0007669"/>
    <property type="project" value="InterPro"/>
</dbReference>
<proteinExistence type="predicted"/>
<dbReference type="CDD" id="cd00093">
    <property type="entry name" value="HTH_XRE"/>
    <property type="match status" value="1"/>
</dbReference>
<evidence type="ECO:0000313" key="2">
    <source>
        <dbReference type="EMBL" id="RAR62773.1"/>
    </source>
</evidence>
<comment type="caution">
    <text evidence="2">The sequence shown here is derived from an EMBL/GenBank/DDBJ whole genome shotgun (WGS) entry which is preliminary data.</text>
</comment>
<dbReference type="Gene3D" id="1.10.260.40">
    <property type="entry name" value="lambda repressor-like DNA-binding domains"/>
    <property type="match status" value="1"/>
</dbReference>
<feature type="domain" description="HTH cro/C1-type" evidence="1">
    <location>
        <begin position="4"/>
        <end position="46"/>
    </location>
</feature>
<dbReference type="Pfam" id="PF01381">
    <property type="entry name" value="HTH_3"/>
    <property type="match status" value="1"/>
</dbReference>